<protein>
    <submittedName>
        <fullName evidence="1">RHS repeat-associated protein</fullName>
    </submittedName>
</protein>
<keyword evidence="2" id="KW-1185">Reference proteome</keyword>
<dbReference type="InterPro" id="IPR022385">
    <property type="entry name" value="Rhs_assc_core"/>
</dbReference>
<name>A0A841NAD8_9FLAO</name>
<organism evidence="1 2">
    <name type="scientific">Chryseobacterium shigense</name>
    <dbReference type="NCBI Taxonomy" id="297244"/>
    <lineage>
        <taxon>Bacteria</taxon>
        <taxon>Pseudomonadati</taxon>
        <taxon>Bacteroidota</taxon>
        <taxon>Flavobacteriia</taxon>
        <taxon>Flavobacteriales</taxon>
        <taxon>Weeksellaceae</taxon>
        <taxon>Chryseobacterium group</taxon>
        <taxon>Chryseobacterium</taxon>
    </lineage>
</organism>
<comment type="caution">
    <text evidence="1">The sequence shown here is derived from an EMBL/GenBank/DDBJ whole genome shotgun (WGS) entry which is preliminary data.</text>
</comment>
<dbReference type="EMBL" id="JACHLC010000001">
    <property type="protein sequence ID" value="MBB6368952.1"/>
    <property type="molecule type" value="Genomic_DNA"/>
</dbReference>
<evidence type="ECO:0000313" key="1">
    <source>
        <dbReference type="EMBL" id="MBB6368952.1"/>
    </source>
</evidence>
<dbReference type="Proteomes" id="UP000589738">
    <property type="component" value="Unassembled WGS sequence"/>
</dbReference>
<dbReference type="RefSeq" id="WP_228456190.1">
    <property type="nucleotide sequence ID" value="NZ_JACHLC010000001.1"/>
</dbReference>
<accession>A0A841NAD8</accession>
<dbReference type="AlphaFoldDB" id="A0A841NAD8"/>
<gene>
    <name evidence="1" type="ORF">HNP36_000005</name>
</gene>
<dbReference type="Gene3D" id="2.180.10.10">
    <property type="entry name" value="RHS repeat-associated core"/>
    <property type="match status" value="1"/>
</dbReference>
<sequence>MMDKQITGISYNFLSLPDVLNIGLDPITSQIKTNYRADGVKLRKENLKTSVGIAGTAWTKEITDYLDGFQYLNKTSSDGGASEMFSVAPMDTKRALEMQAFSLAPIDFDPIPVDPIVQNPHNPELQFFPTAEGFYDYQRKMYIYQYKDHLGNARVSYGMNRSTGSIEITDSNDYYPFGMNHLKTGNAYFGAGRYQNYKYQEQELQETGFYSFKWRNYMPDVGRFFNIDPLSEKYAYQSHYNFSENRVIDARELEGLEAKLIKDAEVNLQVSNNPFKLSVEYTPAKYELKTNVIQGAFSNLDVQQKLSTVENNFKSKGFDLTIIQDSNATYNIDMTFPGQSVTIVNDNGTTRTGTVLGDAPLGNPTTATVNAKNGDTDTITHEIAHTFGAEHIWEPNSGVENTPANINNRMNSYENPTSSMKGLGTEFNKNQIQKMEETVKANSFRLPQNKK</sequence>
<reference evidence="1 2" key="1">
    <citation type="submission" date="2020-08" db="EMBL/GenBank/DDBJ databases">
        <title>Functional genomics of gut bacteria from endangered species of beetles.</title>
        <authorList>
            <person name="Carlos-Shanley C."/>
        </authorList>
    </citation>
    <scope>NUCLEOTIDE SEQUENCE [LARGE SCALE GENOMIC DNA]</scope>
    <source>
        <strain evidence="1 2">S00136</strain>
    </source>
</reference>
<dbReference type="PANTHER" id="PTHR32305">
    <property type="match status" value="1"/>
</dbReference>
<dbReference type="InterPro" id="IPR050708">
    <property type="entry name" value="T6SS_VgrG/RHS"/>
</dbReference>
<proteinExistence type="predicted"/>
<dbReference type="PANTHER" id="PTHR32305:SF15">
    <property type="entry name" value="PROTEIN RHSA-RELATED"/>
    <property type="match status" value="1"/>
</dbReference>
<dbReference type="NCBIfam" id="TIGR03696">
    <property type="entry name" value="Rhs_assc_core"/>
    <property type="match status" value="1"/>
</dbReference>
<evidence type="ECO:0000313" key="2">
    <source>
        <dbReference type="Proteomes" id="UP000589738"/>
    </source>
</evidence>
<dbReference type="SUPFAM" id="SSF55486">
    <property type="entry name" value="Metalloproteases ('zincins'), catalytic domain"/>
    <property type="match status" value="1"/>
</dbReference>